<evidence type="ECO:0000313" key="1">
    <source>
        <dbReference type="EMBL" id="PRQ32108.1"/>
    </source>
</evidence>
<organism evidence="1 2">
    <name type="scientific">Rosa chinensis</name>
    <name type="common">China rose</name>
    <dbReference type="NCBI Taxonomy" id="74649"/>
    <lineage>
        <taxon>Eukaryota</taxon>
        <taxon>Viridiplantae</taxon>
        <taxon>Streptophyta</taxon>
        <taxon>Embryophyta</taxon>
        <taxon>Tracheophyta</taxon>
        <taxon>Spermatophyta</taxon>
        <taxon>Magnoliopsida</taxon>
        <taxon>eudicotyledons</taxon>
        <taxon>Gunneridae</taxon>
        <taxon>Pentapetalae</taxon>
        <taxon>rosids</taxon>
        <taxon>fabids</taxon>
        <taxon>Rosales</taxon>
        <taxon>Rosaceae</taxon>
        <taxon>Rosoideae</taxon>
        <taxon>Rosoideae incertae sedis</taxon>
        <taxon>Rosa</taxon>
    </lineage>
</organism>
<comment type="caution">
    <text evidence="1">The sequence shown here is derived from an EMBL/GenBank/DDBJ whole genome shotgun (WGS) entry which is preliminary data.</text>
</comment>
<gene>
    <name evidence="1" type="ORF">RchiOBHm_Chr5g0042701</name>
</gene>
<dbReference type="Gramene" id="PRQ32108">
    <property type="protein sequence ID" value="PRQ32108"/>
    <property type="gene ID" value="RchiOBHm_Chr5g0042701"/>
</dbReference>
<dbReference type="EMBL" id="PDCK01000043">
    <property type="protein sequence ID" value="PRQ32108.1"/>
    <property type="molecule type" value="Genomic_DNA"/>
</dbReference>
<keyword evidence="2" id="KW-1185">Reference proteome</keyword>
<proteinExistence type="predicted"/>
<dbReference type="Proteomes" id="UP000238479">
    <property type="component" value="Chromosome 5"/>
</dbReference>
<sequence>MIEGDWTMHRVEIFLRKVLMPLGIFVRKWLHNPVNGIIIKGEEEVEMTAPHLEAELIWSLVVEVCTMFLMLIKMMEL</sequence>
<reference evidence="1 2" key="1">
    <citation type="journal article" date="2018" name="Nat. Genet.">
        <title>The Rosa genome provides new insights in the design of modern roses.</title>
        <authorList>
            <person name="Bendahmane M."/>
        </authorList>
    </citation>
    <scope>NUCLEOTIDE SEQUENCE [LARGE SCALE GENOMIC DNA]</scope>
    <source>
        <strain evidence="2">cv. Old Blush</strain>
    </source>
</reference>
<accession>A0A2P6QD44</accession>
<evidence type="ECO:0000313" key="2">
    <source>
        <dbReference type="Proteomes" id="UP000238479"/>
    </source>
</evidence>
<protein>
    <submittedName>
        <fullName evidence="1">Uncharacterized protein</fullName>
    </submittedName>
</protein>
<dbReference type="AlphaFoldDB" id="A0A2P6QD44"/>
<name>A0A2P6QD44_ROSCH</name>